<keyword evidence="3" id="KW-1185">Reference proteome</keyword>
<dbReference type="EMBL" id="MT153499">
    <property type="protein sequence ID" value="QMP82289.1"/>
    <property type="molecule type" value="Viral_cRNA"/>
</dbReference>
<dbReference type="Proteomes" id="UP000830924">
    <property type="component" value="Segment"/>
</dbReference>
<feature type="compositionally biased region" description="Acidic residues" evidence="1">
    <location>
        <begin position="469"/>
        <end position="481"/>
    </location>
</feature>
<protein>
    <submittedName>
        <fullName evidence="2">Uncharacterized protein</fullName>
    </submittedName>
</protein>
<name>A0AAE7IH68_9MONO</name>
<feature type="region of interest" description="Disordered" evidence="1">
    <location>
        <begin position="115"/>
        <end position="206"/>
    </location>
</feature>
<feature type="compositionally biased region" description="Basic and acidic residues" evidence="1">
    <location>
        <begin position="197"/>
        <end position="206"/>
    </location>
</feature>
<feature type="compositionally biased region" description="Polar residues" evidence="1">
    <location>
        <begin position="241"/>
        <end position="254"/>
    </location>
</feature>
<feature type="region of interest" description="Disordered" evidence="1">
    <location>
        <begin position="460"/>
        <end position="523"/>
    </location>
</feature>
<evidence type="ECO:0000313" key="2">
    <source>
        <dbReference type="EMBL" id="QMP82289.1"/>
    </source>
</evidence>
<feature type="compositionally biased region" description="Basic and acidic residues" evidence="1">
    <location>
        <begin position="180"/>
        <end position="190"/>
    </location>
</feature>
<sequence length="559" mass="63479">MGDTDNEKERQSLEEEMIGYVLDEAASGLLDTVATIKDSGITSSDMEVSVNPGSHNELIVDSRADTGLNSHLAKKFTALERMKHRDLLKRAEAGKLNDEELCRLSNFEARYAKEDKEGWEQENQVIRSDNQVEDGSSNTELKSNPNDQDHSAILHTSGSSEDRSSDCSLTSLMCAGTHNSSKEREKEKSKIRSIIKQAEESEKEPKKISDILNDTLKQCLHQGTSNLVKNKKEYSNKTVRQFQSNEKDSNNQSILAREATKDSSRECVAQKTLESIDLKLNQVTDTLHTMHKKIPSSNISVEILKTLDDTYRCVREIGMNYDAIVGSLQSIQDVLKEMKFKYVPYGSKMPVGKLTKEEEQIWETANEELRFIYVSKTQFYEARSLCDNSLELGQWFLANGGYMEDIQEYYQNDDPHFIELLHMLDRNLSDRVRKLKTIPTDKLISRQDFSTKYPEVSNIEPAWKKATNDDDPVTSQDSDDNQSDKSDRDSVSEDGGKEMEYSTKLTLTDTEEEKEVEKPPLKPLIRKGILRKTDKVSKKPGLDTTSISLSKFSTMKNVL</sequence>
<dbReference type="KEGG" id="vg:80539188"/>
<proteinExistence type="predicted"/>
<evidence type="ECO:0000313" key="3">
    <source>
        <dbReference type="Proteomes" id="UP000830924"/>
    </source>
</evidence>
<accession>A0AAE7IH68</accession>
<dbReference type="RefSeq" id="YP_010800577.1">
    <property type="nucleotide sequence ID" value="NC_076876.1"/>
</dbReference>
<reference evidence="2" key="1">
    <citation type="journal article" date="2019" name="PLoS Pathog.">
        <title>Re-assessing the diversity of negative strand RNA viruses in insects.</title>
        <authorList>
            <person name="Kafer S."/>
            <person name="Paraskevopoulou S."/>
            <person name="Zirkel F."/>
            <person name="Wieseke N."/>
            <person name="Donath A."/>
            <person name="Petersen M."/>
            <person name="Jones T.C."/>
            <person name="Liu S."/>
            <person name="Zhou X."/>
            <person name="Middendorf M."/>
            <person name="Junglen S."/>
            <person name="Misof B."/>
            <person name="Drosten C."/>
        </authorList>
    </citation>
    <scope>NUCLEOTIDE SEQUENCE</scope>
    <source>
        <strain evidence="2">OKIAV104</strain>
    </source>
</reference>
<dbReference type="GeneID" id="80539188"/>
<evidence type="ECO:0000256" key="1">
    <source>
        <dbReference type="SAM" id="MobiDB-lite"/>
    </source>
</evidence>
<feature type="compositionally biased region" description="Basic and acidic residues" evidence="1">
    <location>
        <begin position="482"/>
        <end position="501"/>
    </location>
</feature>
<feature type="compositionally biased region" description="Polar residues" evidence="1">
    <location>
        <begin position="121"/>
        <end position="146"/>
    </location>
</feature>
<feature type="region of interest" description="Disordered" evidence="1">
    <location>
        <begin position="241"/>
        <end position="261"/>
    </location>
</feature>
<reference evidence="2" key="2">
    <citation type="submission" date="2020-03" db="EMBL/GenBank/DDBJ databases">
        <authorList>
            <person name="Kafer S."/>
            <person name="Paraskevopoulou S."/>
            <person name="Zirkel F."/>
            <person name="Wieseke N."/>
            <person name="Donath A."/>
            <person name="Petersen M."/>
            <person name="Jones T.C."/>
            <person name="Liu S."/>
            <person name="Zhou X."/>
            <person name="Middendorf M."/>
            <person name="Junglen S."/>
            <person name="Misof B."/>
            <person name="Drosten C."/>
        </authorList>
    </citation>
    <scope>NUCLEOTIDE SEQUENCE</scope>
    <source>
        <strain evidence="2">OKIAV104</strain>
    </source>
</reference>
<organism evidence="2 3">
    <name type="scientific">Strepsipteran arli-related virus OKIAV104</name>
    <dbReference type="NCBI Taxonomy" id="2746355"/>
    <lineage>
        <taxon>Viruses</taxon>
        <taxon>Riboviria</taxon>
        <taxon>Orthornavirae</taxon>
        <taxon>Negarnaviricota</taxon>
        <taxon>Haploviricotina</taxon>
        <taxon>Monjiviricetes</taxon>
        <taxon>Mononegavirales</taxon>
        <taxon>Lispiviridae</taxon>
        <taxon>Stylovirus</taxon>
        <taxon>Stylovirus niederense</taxon>
    </lineage>
</organism>